<dbReference type="Proteomes" id="UP001615550">
    <property type="component" value="Unassembled WGS sequence"/>
</dbReference>
<organism evidence="2 3">
    <name type="scientific">Legionella lytica</name>
    <dbReference type="NCBI Taxonomy" id="96232"/>
    <lineage>
        <taxon>Bacteria</taxon>
        <taxon>Pseudomonadati</taxon>
        <taxon>Pseudomonadota</taxon>
        <taxon>Gammaproteobacteria</taxon>
        <taxon>Legionellales</taxon>
        <taxon>Legionellaceae</taxon>
        <taxon>Legionella</taxon>
    </lineage>
</organism>
<keyword evidence="1" id="KW-0732">Signal</keyword>
<keyword evidence="3" id="KW-1185">Reference proteome</keyword>
<comment type="caution">
    <text evidence="2">The sequence shown here is derived from an EMBL/GenBank/DDBJ whole genome shotgun (WGS) entry which is preliminary data.</text>
</comment>
<dbReference type="InterPro" id="IPR011250">
    <property type="entry name" value="OMP/PagP_B-barrel"/>
</dbReference>
<evidence type="ECO:0000313" key="2">
    <source>
        <dbReference type="EMBL" id="MFJ1269718.1"/>
    </source>
</evidence>
<feature type="chain" id="PRO_5046992526" description="Outer membrane protein beta-barrel domain-containing protein" evidence="1">
    <location>
        <begin position="20"/>
        <end position="277"/>
    </location>
</feature>
<gene>
    <name evidence="2" type="ORF">ACD661_14230</name>
</gene>
<accession>A0ABW8DAI3</accession>
<dbReference type="SUPFAM" id="SSF56925">
    <property type="entry name" value="OMPA-like"/>
    <property type="match status" value="1"/>
</dbReference>
<dbReference type="RefSeq" id="WP_400188531.1">
    <property type="nucleotide sequence ID" value="NZ_JBGORX010000008.1"/>
</dbReference>
<evidence type="ECO:0000313" key="3">
    <source>
        <dbReference type="Proteomes" id="UP001615550"/>
    </source>
</evidence>
<sequence>MKLKLCLLVWGLMSSLAFAGTLGAVSAASAHTGLFIGLGGSYNVVRLNADLLGTLNVTGGLPPLGVFAGARESFHNSAEDFALEAHAGYFKHFPGSEWLWGLEFLYQYTNLNIRAPGSIQAIDLTDPAASTTDTISFAAIEAKVNDTLRLPAFIGRSYKNSFIYVGIGPTLLNTQQKISDIGDTDSAYYLGSSEGIFKNKWIWGGAVQAGMAYYVNSSWFFKLNYSCAFTGNYTIEKTVAFAPKMNQGFNSGTLSFHSRQSLVSHEVALSLNKVFSL</sequence>
<proteinExistence type="predicted"/>
<name>A0ABW8DAI3_9GAMM</name>
<feature type="signal peptide" evidence="1">
    <location>
        <begin position="1"/>
        <end position="19"/>
    </location>
</feature>
<evidence type="ECO:0000256" key="1">
    <source>
        <dbReference type="SAM" id="SignalP"/>
    </source>
</evidence>
<reference evidence="2 3" key="1">
    <citation type="submission" date="2024-08" db="EMBL/GenBank/DDBJ databases">
        <title>Draft Genome Sequence of Legionella lytica strain DSB2004, Isolated From a Fire Sprinkler System.</title>
        <authorList>
            <person name="Everhart A.D."/>
            <person name="Kidane D.T."/>
            <person name="Farone A.L."/>
            <person name="Farone M.B."/>
        </authorList>
    </citation>
    <scope>NUCLEOTIDE SEQUENCE [LARGE SCALE GENOMIC DNA]</scope>
    <source>
        <strain evidence="2 3">DSB2004</strain>
    </source>
</reference>
<dbReference type="EMBL" id="JBGORX010000008">
    <property type="protein sequence ID" value="MFJ1269718.1"/>
    <property type="molecule type" value="Genomic_DNA"/>
</dbReference>
<evidence type="ECO:0008006" key="4">
    <source>
        <dbReference type="Google" id="ProtNLM"/>
    </source>
</evidence>
<dbReference type="Gene3D" id="2.40.160.20">
    <property type="match status" value="1"/>
</dbReference>
<protein>
    <recommendedName>
        <fullName evidence="4">Outer membrane protein beta-barrel domain-containing protein</fullName>
    </recommendedName>
</protein>